<accession>A0A125NVB1</accession>
<dbReference type="STRING" id="121290.APY04_1640"/>
<proteinExistence type="predicted"/>
<keyword evidence="6 7" id="KW-0472">Membrane</keyword>
<evidence type="ECO:0000259" key="8">
    <source>
        <dbReference type="Pfam" id="PF02687"/>
    </source>
</evidence>
<feature type="domain" description="ABC3 transporter permease C-terminal" evidence="8">
    <location>
        <begin position="283"/>
        <end position="393"/>
    </location>
</feature>
<dbReference type="InterPro" id="IPR051125">
    <property type="entry name" value="ABC-4/HrtB_transporter"/>
</dbReference>
<dbReference type="PATRIC" id="fig|121290.4.peg.130"/>
<feature type="domain" description="MacB-like periplasmic core" evidence="9">
    <location>
        <begin position="42"/>
        <end position="248"/>
    </location>
</feature>
<keyword evidence="2" id="KW-0813">Transport</keyword>
<dbReference type="PANTHER" id="PTHR43738">
    <property type="entry name" value="ABC TRANSPORTER, MEMBRANE PROTEIN"/>
    <property type="match status" value="1"/>
</dbReference>
<evidence type="ECO:0000256" key="5">
    <source>
        <dbReference type="ARBA" id="ARBA00022989"/>
    </source>
</evidence>
<keyword evidence="4 7" id="KW-0812">Transmembrane</keyword>
<dbReference type="Proteomes" id="UP000059074">
    <property type="component" value="Unassembled WGS sequence"/>
</dbReference>
<name>A0A125NVB1_HYPSL</name>
<dbReference type="PANTHER" id="PTHR43738:SF1">
    <property type="entry name" value="HEMIN TRANSPORT SYSTEM PERMEASE PROTEIN HRTB-RELATED"/>
    <property type="match status" value="1"/>
</dbReference>
<dbReference type="InterPro" id="IPR025857">
    <property type="entry name" value="MacB_PCD"/>
</dbReference>
<comment type="subcellular location">
    <subcellularLocation>
        <location evidence="1">Cell membrane</location>
        <topology evidence="1">Multi-pass membrane protein</topology>
    </subcellularLocation>
</comment>
<evidence type="ECO:0000313" key="11">
    <source>
        <dbReference type="Proteomes" id="UP000059074"/>
    </source>
</evidence>
<organism evidence="10 11">
    <name type="scientific">Hyphomicrobium sulfonivorans</name>
    <dbReference type="NCBI Taxonomy" id="121290"/>
    <lineage>
        <taxon>Bacteria</taxon>
        <taxon>Pseudomonadati</taxon>
        <taxon>Pseudomonadota</taxon>
        <taxon>Alphaproteobacteria</taxon>
        <taxon>Hyphomicrobiales</taxon>
        <taxon>Hyphomicrobiaceae</taxon>
        <taxon>Hyphomicrobium</taxon>
    </lineage>
</organism>
<feature type="transmembrane region" description="Helical" evidence="7">
    <location>
        <begin position="39"/>
        <end position="63"/>
    </location>
</feature>
<feature type="transmembrane region" description="Helical" evidence="7">
    <location>
        <begin position="326"/>
        <end position="350"/>
    </location>
</feature>
<dbReference type="Pfam" id="PF12704">
    <property type="entry name" value="MacB_PCD"/>
    <property type="match status" value="1"/>
</dbReference>
<dbReference type="AlphaFoldDB" id="A0A125NVB1"/>
<evidence type="ECO:0000313" key="10">
    <source>
        <dbReference type="EMBL" id="KWT69209.1"/>
    </source>
</evidence>
<evidence type="ECO:0000256" key="4">
    <source>
        <dbReference type="ARBA" id="ARBA00022692"/>
    </source>
</evidence>
<evidence type="ECO:0000259" key="9">
    <source>
        <dbReference type="Pfam" id="PF12704"/>
    </source>
</evidence>
<gene>
    <name evidence="10" type="ORF">APY04_1640</name>
</gene>
<dbReference type="GO" id="GO:0005886">
    <property type="term" value="C:plasma membrane"/>
    <property type="evidence" value="ECO:0007669"/>
    <property type="project" value="UniProtKB-SubCell"/>
</dbReference>
<evidence type="ECO:0000256" key="1">
    <source>
        <dbReference type="ARBA" id="ARBA00004651"/>
    </source>
</evidence>
<evidence type="ECO:0000256" key="2">
    <source>
        <dbReference type="ARBA" id="ARBA00022448"/>
    </source>
</evidence>
<evidence type="ECO:0000256" key="3">
    <source>
        <dbReference type="ARBA" id="ARBA00022475"/>
    </source>
</evidence>
<evidence type="ECO:0000256" key="7">
    <source>
        <dbReference type="SAM" id="Phobius"/>
    </source>
</evidence>
<dbReference type="InterPro" id="IPR005891">
    <property type="entry name" value="DevC"/>
</dbReference>
<comment type="caution">
    <text evidence="10">The sequence shown here is derived from an EMBL/GenBank/DDBJ whole genome shotgun (WGS) entry which is preliminary data.</text>
</comment>
<keyword evidence="3" id="KW-1003">Cell membrane</keyword>
<dbReference type="Pfam" id="PF02687">
    <property type="entry name" value="FtsX"/>
    <property type="match status" value="1"/>
</dbReference>
<evidence type="ECO:0008006" key="12">
    <source>
        <dbReference type="Google" id="ProtNLM"/>
    </source>
</evidence>
<keyword evidence="5 7" id="KW-1133">Transmembrane helix</keyword>
<dbReference type="PIRSF" id="PIRSF031773">
    <property type="entry name" value="DevC"/>
    <property type="match status" value="1"/>
</dbReference>
<feature type="transmembrane region" description="Helical" evidence="7">
    <location>
        <begin position="268"/>
        <end position="295"/>
    </location>
</feature>
<dbReference type="EMBL" id="LMTR01000047">
    <property type="protein sequence ID" value="KWT69209.1"/>
    <property type="molecule type" value="Genomic_DNA"/>
</dbReference>
<keyword evidence="11" id="KW-1185">Reference proteome</keyword>
<dbReference type="InterPro" id="IPR003838">
    <property type="entry name" value="ABC3_permease_C"/>
</dbReference>
<evidence type="ECO:0000256" key="6">
    <source>
        <dbReference type="ARBA" id="ARBA00023136"/>
    </source>
</evidence>
<sequence length="399" mass="42684">MPAMADTKSPSSSPATGLKPKSVKMAGKLAYRNLFHDRLSLIVTLTGIIFSVVLVAVQCGLYIGSERMIAAMLDASEGDLWVVPLGTKSFDDPSLLIGHEKYSALSTNGIASAEELVVGFSAWRKPKGGTTAVLLVGSDHRDGSLKPWNLVEGNMDELAAPFTVAVDDTYFKDLGIEQNGDTAEINGVRVRIAAVSHGIRSFTTLPYVFTSLKQARMLLDAGPNQATYTLVRLAPGAKLEDVRASLQERLPDREILTQPEFRNRSVQYWLFQTGAGSALIAGAALGMIVGVVIVAQTLYSSTKDHLNEFATLRALGASAGYIHKVILFQAMLSALIGYGIGMVLSLLVIWASKDSTLYIVMTPGLALLLFALTIGMCAIAAVSAIFKVTRIDPAGVFSR</sequence>
<protein>
    <recommendedName>
        <fullName evidence="12">ABC transporter, permease protein</fullName>
    </recommendedName>
</protein>
<reference evidence="10 11" key="1">
    <citation type="submission" date="2015-10" db="EMBL/GenBank/DDBJ databases">
        <title>Transcriptomic analysis of a linuron degrading triple-species bacterial consortium.</title>
        <authorList>
            <person name="Albers P."/>
        </authorList>
    </citation>
    <scope>NUCLEOTIDE SEQUENCE [LARGE SCALE GENOMIC DNA]</scope>
    <source>
        <strain evidence="10 11">WDL6</strain>
    </source>
</reference>
<feature type="transmembrane region" description="Helical" evidence="7">
    <location>
        <begin position="357"/>
        <end position="386"/>
    </location>
</feature>